<comment type="similarity">
    <text evidence="1">Belongs to the ArsC family.</text>
</comment>
<evidence type="ECO:0000256" key="1">
    <source>
        <dbReference type="PROSITE-ProRule" id="PRU01282"/>
    </source>
</evidence>
<reference evidence="2" key="1">
    <citation type="submission" date="2020-06" db="EMBL/GenBank/DDBJ databases">
        <title>Legume-microbial interactions unlock mineral nutrients during tropical forest succession.</title>
        <authorList>
            <person name="Epihov D.Z."/>
        </authorList>
    </citation>
    <scope>NUCLEOTIDE SEQUENCE [LARGE SCALE GENOMIC DNA]</scope>
    <source>
        <strain evidence="2">Pan2503</strain>
    </source>
</reference>
<keyword evidence="3" id="KW-1185">Reference proteome</keyword>
<accession>A0A7V8SXQ9</accession>
<dbReference type="Pfam" id="PF03960">
    <property type="entry name" value="ArsC"/>
    <property type="match status" value="1"/>
</dbReference>
<dbReference type="PROSITE" id="PS51353">
    <property type="entry name" value="ARSC"/>
    <property type="match status" value="1"/>
</dbReference>
<dbReference type="InterPro" id="IPR006660">
    <property type="entry name" value="Arsenate_reductase-like"/>
</dbReference>
<sequence>MKLLELLAKEPNLFRRPVVTRGSQMVLRFDEEA</sequence>
<evidence type="ECO:0000313" key="3">
    <source>
        <dbReference type="Proteomes" id="UP000567293"/>
    </source>
</evidence>
<dbReference type="Proteomes" id="UP000567293">
    <property type="component" value="Unassembled WGS sequence"/>
</dbReference>
<dbReference type="EMBL" id="JACDQQ010001599">
    <property type="protein sequence ID" value="MBA0086610.1"/>
    <property type="molecule type" value="Genomic_DNA"/>
</dbReference>
<evidence type="ECO:0000313" key="2">
    <source>
        <dbReference type="EMBL" id="MBA0086610.1"/>
    </source>
</evidence>
<comment type="caution">
    <text evidence="2">The sequence shown here is derived from an EMBL/GenBank/DDBJ whole genome shotgun (WGS) entry which is preliminary data.</text>
</comment>
<proteinExistence type="inferred from homology"/>
<name>A0A7V8SXQ9_9BACT</name>
<gene>
    <name evidence="2" type="ORF">HRJ53_16640</name>
</gene>
<organism evidence="2 3">
    <name type="scientific">Candidatus Acidiferrum panamense</name>
    <dbReference type="NCBI Taxonomy" id="2741543"/>
    <lineage>
        <taxon>Bacteria</taxon>
        <taxon>Pseudomonadati</taxon>
        <taxon>Acidobacteriota</taxon>
        <taxon>Terriglobia</taxon>
        <taxon>Candidatus Acidiferrales</taxon>
        <taxon>Candidatus Acidiferrum</taxon>
    </lineage>
</organism>
<protein>
    <submittedName>
        <fullName evidence="2">Uncharacterized protein</fullName>
    </submittedName>
</protein>
<dbReference type="AlphaFoldDB" id="A0A7V8SXQ9"/>